<dbReference type="EMBL" id="BK015347">
    <property type="protein sequence ID" value="DAE02605.1"/>
    <property type="molecule type" value="Genomic_DNA"/>
</dbReference>
<proteinExistence type="predicted"/>
<sequence>MEDNMKEFVAFSRKLLRSLKELRELLAKDDKELALKKLDELIDDTQKDIEA</sequence>
<reference evidence="1" key="1">
    <citation type="journal article" date="2021" name="Proc. Natl. Acad. Sci. U.S.A.">
        <title>A Catalog of Tens of Thousands of Viruses from Human Metagenomes Reveals Hidden Associations with Chronic Diseases.</title>
        <authorList>
            <person name="Tisza M.J."/>
            <person name="Buck C.B."/>
        </authorList>
    </citation>
    <scope>NUCLEOTIDE SEQUENCE</scope>
    <source>
        <strain evidence="1">CtmYS12</strain>
    </source>
</reference>
<accession>A0A8S5P7N6</accession>
<protein>
    <submittedName>
        <fullName evidence="1">Uncharacterized protein</fullName>
    </submittedName>
</protein>
<name>A0A8S5P7N6_9CAUD</name>
<organism evidence="1">
    <name type="scientific">Siphoviridae sp. ctmYS12</name>
    <dbReference type="NCBI Taxonomy" id="2825652"/>
    <lineage>
        <taxon>Viruses</taxon>
        <taxon>Duplodnaviria</taxon>
        <taxon>Heunggongvirae</taxon>
        <taxon>Uroviricota</taxon>
        <taxon>Caudoviricetes</taxon>
    </lineage>
</organism>
<evidence type="ECO:0000313" key="1">
    <source>
        <dbReference type="EMBL" id="DAE02605.1"/>
    </source>
</evidence>